<sequence>MPVQEQDVSQIWADVIGIPEADVDTNFFDLGGHSLLLMELASRLNQQLGIDTDVLMLMEYPTVAKFTSHWNSVETLVDGNR</sequence>
<dbReference type="SMART" id="SM00823">
    <property type="entry name" value="PKS_PP"/>
    <property type="match status" value="1"/>
</dbReference>
<evidence type="ECO:0000256" key="2">
    <source>
        <dbReference type="ARBA" id="ARBA00022553"/>
    </source>
</evidence>
<dbReference type="Gene3D" id="1.10.1200.10">
    <property type="entry name" value="ACP-like"/>
    <property type="match status" value="1"/>
</dbReference>
<keyword evidence="1" id="KW-0596">Phosphopantetheine</keyword>
<reference evidence="4 5" key="1">
    <citation type="submission" date="2024-10" db="EMBL/GenBank/DDBJ databases">
        <title>The Natural Products Discovery Center: Release of the First 8490 Sequenced Strains for Exploring Actinobacteria Biosynthetic Diversity.</title>
        <authorList>
            <person name="Kalkreuter E."/>
            <person name="Kautsar S.A."/>
            <person name="Yang D."/>
            <person name="Bader C.D."/>
            <person name="Teijaro C.N."/>
            <person name="Fluegel L."/>
            <person name="Davis C.M."/>
            <person name="Simpson J.R."/>
            <person name="Lauterbach L."/>
            <person name="Steele A.D."/>
            <person name="Gui C."/>
            <person name="Meng S."/>
            <person name="Li G."/>
            <person name="Viehrig K."/>
            <person name="Ye F."/>
            <person name="Su P."/>
            <person name="Kiefer A.F."/>
            <person name="Nichols A."/>
            <person name="Cepeda A.J."/>
            <person name="Yan W."/>
            <person name="Fan B."/>
            <person name="Jiang Y."/>
            <person name="Adhikari A."/>
            <person name="Zheng C.-J."/>
            <person name="Schuster L."/>
            <person name="Cowan T.M."/>
            <person name="Smanski M.J."/>
            <person name="Chevrette M.G."/>
            <person name="De Carvalho L.P.S."/>
            <person name="Shen B."/>
        </authorList>
    </citation>
    <scope>NUCLEOTIDE SEQUENCE [LARGE SCALE GENOMIC DNA]</scope>
    <source>
        <strain evidence="4 5">NPDC001390</strain>
    </source>
</reference>
<dbReference type="InterPro" id="IPR009081">
    <property type="entry name" value="PP-bd_ACP"/>
</dbReference>
<dbReference type="Pfam" id="PF00550">
    <property type="entry name" value="PP-binding"/>
    <property type="match status" value="1"/>
</dbReference>
<comment type="caution">
    <text evidence="4">The sequence shown here is derived from an EMBL/GenBank/DDBJ whole genome shotgun (WGS) entry which is preliminary data.</text>
</comment>
<evidence type="ECO:0000313" key="5">
    <source>
        <dbReference type="Proteomes" id="UP001602058"/>
    </source>
</evidence>
<dbReference type="EMBL" id="JBIAWJ010000008">
    <property type="protein sequence ID" value="MFF4523144.1"/>
    <property type="molecule type" value="Genomic_DNA"/>
</dbReference>
<evidence type="ECO:0000259" key="3">
    <source>
        <dbReference type="PROSITE" id="PS50075"/>
    </source>
</evidence>
<accession>A0ABW6UKS6</accession>
<dbReference type="SUPFAM" id="SSF47336">
    <property type="entry name" value="ACP-like"/>
    <property type="match status" value="1"/>
</dbReference>
<dbReference type="RefSeq" id="WP_166681729.1">
    <property type="nucleotide sequence ID" value="NZ_BMVM01000028.1"/>
</dbReference>
<dbReference type="InterPro" id="IPR020806">
    <property type="entry name" value="PKS_PP-bd"/>
</dbReference>
<organism evidence="4 5">
    <name type="scientific">Streptomyces bluensis</name>
    <dbReference type="NCBI Taxonomy" id="33897"/>
    <lineage>
        <taxon>Bacteria</taxon>
        <taxon>Bacillati</taxon>
        <taxon>Actinomycetota</taxon>
        <taxon>Actinomycetes</taxon>
        <taxon>Kitasatosporales</taxon>
        <taxon>Streptomycetaceae</taxon>
        <taxon>Streptomyces</taxon>
    </lineage>
</organism>
<gene>
    <name evidence="4" type="ORF">ACFY1D_17235</name>
</gene>
<evidence type="ECO:0000256" key="1">
    <source>
        <dbReference type="ARBA" id="ARBA00022450"/>
    </source>
</evidence>
<keyword evidence="5" id="KW-1185">Reference proteome</keyword>
<dbReference type="InterPro" id="IPR036736">
    <property type="entry name" value="ACP-like_sf"/>
</dbReference>
<dbReference type="PANTHER" id="PTHR45527">
    <property type="entry name" value="NONRIBOSOMAL PEPTIDE SYNTHETASE"/>
    <property type="match status" value="1"/>
</dbReference>
<name>A0ABW6UKS6_9ACTN</name>
<feature type="domain" description="Carrier" evidence="3">
    <location>
        <begin position="1"/>
        <end position="74"/>
    </location>
</feature>
<evidence type="ECO:0000313" key="4">
    <source>
        <dbReference type="EMBL" id="MFF4523144.1"/>
    </source>
</evidence>
<keyword evidence="2" id="KW-0597">Phosphoprotein</keyword>
<dbReference type="Proteomes" id="UP001602058">
    <property type="component" value="Unassembled WGS sequence"/>
</dbReference>
<protein>
    <submittedName>
        <fullName evidence="4">Acyl carrier protein</fullName>
    </submittedName>
</protein>
<dbReference type="InterPro" id="IPR006162">
    <property type="entry name" value="Ppantetheine_attach_site"/>
</dbReference>
<proteinExistence type="predicted"/>
<dbReference type="PROSITE" id="PS00012">
    <property type="entry name" value="PHOSPHOPANTETHEINE"/>
    <property type="match status" value="1"/>
</dbReference>
<dbReference type="PANTHER" id="PTHR45527:SF1">
    <property type="entry name" value="FATTY ACID SYNTHASE"/>
    <property type="match status" value="1"/>
</dbReference>
<dbReference type="PROSITE" id="PS50075">
    <property type="entry name" value="CARRIER"/>
    <property type="match status" value="1"/>
</dbReference>